<dbReference type="GO" id="GO:0006364">
    <property type="term" value="P:rRNA processing"/>
    <property type="evidence" value="ECO:0007669"/>
    <property type="project" value="UniProtKB-KW"/>
</dbReference>
<dbReference type="AlphaFoldDB" id="A0A4Y7QN19"/>
<dbReference type="GO" id="GO:0004527">
    <property type="term" value="F:exonuclease activity"/>
    <property type="evidence" value="ECO:0007669"/>
    <property type="project" value="UniProtKB-KW"/>
</dbReference>
<dbReference type="SMART" id="SM00479">
    <property type="entry name" value="EXOIII"/>
    <property type="match status" value="1"/>
</dbReference>
<dbReference type="Proteomes" id="UP000294933">
    <property type="component" value="Unassembled WGS sequence"/>
</dbReference>
<reference evidence="7 8" key="1">
    <citation type="submission" date="2018-06" db="EMBL/GenBank/DDBJ databases">
        <title>A transcriptomic atlas of mushroom development highlights an independent origin of complex multicellularity.</title>
        <authorList>
            <consortium name="DOE Joint Genome Institute"/>
            <person name="Krizsan K."/>
            <person name="Almasi E."/>
            <person name="Merenyi Z."/>
            <person name="Sahu N."/>
            <person name="Viragh M."/>
            <person name="Koszo T."/>
            <person name="Mondo S."/>
            <person name="Kiss B."/>
            <person name="Balint B."/>
            <person name="Kues U."/>
            <person name="Barry K."/>
            <person name="Hegedus J.C."/>
            <person name="Henrissat B."/>
            <person name="Johnson J."/>
            <person name="Lipzen A."/>
            <person name="Ohm R."/>
            <person name="Nagy I."/>
            <person name="Pangilinan J."/>
            <person name="Yan J."/>
            <person name="Xiong Y."/>
            <person name="Grigoriev I.V."/>
            <person name="Hibbett D.S."/>
            <person name="Nagy L.G."/>
        </authorList>
    </citation>
    <scope>NUCLEOTIDE SEQUENCE [LARGE SCALE GENOMIC DNA]</scope>
    <source>
        <strain evidence="7 8">SZMC22713</strain>
    </source>
</reference>
<dbReference type="InterPro" id="IPR012337">
    <property type="entry name" value="RNaseH-like_sf"/>
</dbReference>
<evidence type="ECO:0000256" key="4">
    <source>
        <dbReference type="ARBA" id="ARBA00022839"/>
    </source>
</evidence>
<keyword evidence="8" id="KW-1185">Reference proteome</keyword>
<dbReference type="Pfam" id="PF00929">
    <property type="entry name" value="RNase_T"/>
    <property type="match status" value="1"/>
</dbReference>
<evidence type="ECO:0000256" key="2">
    <source>
        <dbReference type="ARBA" id="ARBA00022722"/>
    </source>
</evidence>
<keyword evidence="1" id="KW-0698">rRNA processing</keyword>
<dbReference type="GO" id="GO:0003676">
    <property type="term" value="F:nucleic acid binding"/>
    <property type="evidence" value="ECO:0007669"/>
    <property type="project" value="InterPro"/>
</dbReference>
<dbReference type="InterPro" id="IPR047021">
    <property type="entry name" value="REXO1/3/4-like"/>
</dbReference>
<evidence type="ECO:0000313" key="7">
    <source>
        <dbReference type="EMBL" id="TDL28805.1"/>
    </source>
</evidence>
<organism evidence="7 8">
    <name type="scientific">Rickenella mellea</name>
    <dbReference type="NCBI Taxonomy" id="50990"/>
    <lineage>
        <taxon>Eukaryota</taxon>
        <taxon>Fungi</taxon>
        <taxon>Dikarya</taxon>
        <taxon>Basidiomycota</taxon>
        <taxon>Agaricomycotina</taxon>
        <taxon>Agaricomycetes</taxon>
        <taxon>Hymenochaetales</taxon>
        <taxon>Rickenellaceae</taxon>
        <taxon>Rickenella</taxon>
    </lineage>
</organism>
<evidence type="ECO:0000256" key="3">
    <source>
        <dbReference type="ARBA" id="ARBA00022801"/>
    </source>
</evidence>
<gene>
    <name evidence="7" type="ORF">BD410DRAFT_781349</name>
</gene>
<protein>
    <recommendedName>
        <fullName evidence="6">Exonuclease domain-containing protein</fullName>
    </recommendedName>
</protein>
<dbReference type="PANTHER" id="PTHR12801">
    <property type="entry name" value="RNA EXONUCLEASE REXO1 / RECO3 FAMILY MEMBER-RELATED"/>
    <property type="match status" value="1"/>
</dbReference>
<dbReference type="SUPFAM" id="SSF53098">
    <property type="entry name" value="Ribonuclease H-like"/>
    <property type="match status" value="1"/>
</dbReference>
<dbReference type="EMBL" id="ML170157">
    <property type="protein sequence ID" value="TDL28805.1"/>
    <property type="molecule type" value="Genomic_DNA"/>
</dbReference>
<dbReference type="InterPro" id="IPR013520">
    <property type="entry name" value="Ribonucl_H"/>
</dbReference>
<evidence type="ECO:0000313" key="8">
    <source>
        <dbReference type="Proteomes" id="UP000294933"/>
    </source>
</evidence>
<keyword evidence="3" id="KW-0378">Hydrolase</keyword>
<evidence type="ECO:0000259" key="6">
    <source>
        <dbReference type="SMART" id="SM00479"/>
    </source>
</evidence>
<comment type="function">
    <text evidence="5">Exoribonuclease involved in ribosome biosynthesis. Involved in the processing of ITS1, the internal transcribed spacer localized between the 18S and 5.8S rRNAs.</text>
</comment>
<dbReference type="InterPro" id="IPR036397">
    <property type="entry name" value="RNaseH_sf"/>
</dbReference>
<dbReference type="Gene3D" id="3.30.420.10">
    <property type="entry name" value="Ribonuclease H-like superfamily/Ribonuclease H"/>
    <property type="match status" value="1"/>
</dbReference>
<dbReference type="STRING" id="50990.A0A4Y7QN19"/>
<keyword evidence="4" id="KW-0269">Exonuclease</keyword>
<keyword evidence="2" id="KW-0540">Nuclease</keyword>
<dbReference type="OrthoDB" id="8191639at2759"/>
<name>A0A4Y7QN19_9AGAM</name>
<evidence type="ECO:0000256" key="1">
    <source>
        <dbReference type="ARBA" id="ARBA00022552"/>
    </source>
</evidence>
<dbReference type="VEuPathDB" id="FungiDB:BD410DRAFT_781349"/>
<evidence type="ECO:0000256" key="5">
    <source>
        <dbReference type="ARBA" id="ARBA00025599"/>
    </source>
</evidence>
<accession>A0A4Y7QN19</accession>
<sequence>MIARISVCDYRGNLIVDTFVRPTQAVVDYRSAVTGLQPHHLWTAPLFADVQKKVATVFRGRILVGHSLWQHLSLIGIRHPALDTRDLSLFLPFRRSLCGYSVVPLRQLVYHLMRRKIGFGYEHPLEEARAALDLFRSYEEHWEDIIRAGGWPCSLPPSAFIEWFQ</sequence>
<dbReference type="GO" id="GO:0005634">
    <property type="term" value="C:nucleus"/>
    <property type="evidence" value="ECO:0007669"/>
    <property type="project" value="TreeGrafter"/>
</dbReference>
<feature type="domain" description="Exonuclease" evidence="6">
    <location>
        <begin position="1"/>
        <end position="144"/>
    </location>
</feature>
<dbReference type="PANTHER" id="PTHR12801:SF45">
    <property type="entry name" value="RNA EXONUCLEASE 4"/>
    <property type="match status" value="1"/>
</dbReference>
<proteinExistence type="predicted"/>